<evidence type="ECO:0000256" key="3">
    <source>
        <dbReference type="ARBA" id="ARBA00023015"/>
    </source>
</evidence>
<dbReference type="PANTHER" id="PTHR48111">
    <property type="entry name" value="REGULATOR OF RPOS"/>
    <property type="match status" value="1"/>
</dbReference>
<dbReference type="PROSITE" id="PS50110">
    <property type="entry name" value="RESPONSE_REGULATORY"/>
    <property type="match status" value="1"/>
</dbReference>
<dbReference type="CDD" id="cd00383">
    <property type="entry name" value="trans_reg_C"/>
    <property type="match status" value="1"/>
</dbReference>
<name>A0ABZ2IS91_9BACT</name>
<dbReference type="InterPro" id="IPR011006">
    <property type="entry name" value="CheY-like_superfamily"/>
</dbReference>
<evidence type="ECO:0000256" key="5">
    <source>
        <dbReference type="ARBA" id="ARBA00023163"/>
    </source>
</evidence>
<dbReference type="Gene3D" id="3.40.50.2300">
    <property type="match status" value="1"/>
</dbReference>
<keyword evidence="4 7" id="KW-0238">DNA-binding</keyword>
<accession>A0ABZ2IS91</accession>
<gene>
    <name evidence="10" type="ORF">NEE14_003070</name>
</gene>
<feature type="modified residue" description="4-aspartylphosphate" evidence="6">
    <location>
        <position position="51"/>
    </location>
</feature>
<dbReference type="InterPro" id="IPR036388">
    <property type="entry name" value="WH-like_DNA-bd_sf"/>
</dbReference>
<keyword evidence="11" id="KW-1185">Reference proteome</keyword>
<dbReference type="Proteomes" id="UP001320603">
    <property type="component" value="Chromosome"/>
</dbReference>
<dbReference type="Gene3D" id="6.10.250.690">
    <property type="match status" value="1"/>
</dbReference>
<dbReference type="EMBL" id="CP146284">
    <property type="protein sequence ID" value="WWV66986.1"/>
    <property type="molecule type" value="Genomic_DNA"/>
</dbReference>
<dbReference type="RefSeq" id="WP_251966373.1">
    <property type="nucleotide sequence ID" value="NZ_CP146284.1"/>
</dbReference>
<dbReference type="InterPro" id="IPR001867">
    <property type="entry name" value="OmpR/PhoB-type_DNA-bd"/>
</dbReference>
<dbReference type="SMART" id="SM00448">
    <property type="entry name" value="REC"/>
    <property type="match status" value="1"/>
</dbReference>
<dbReference type="Pfam" id="PF00072">
    <property type="entry name" value="Response_reg"/>
    <property type="match status" value="1"/>
</dbReference>
<keyword evidence="3" id="KW-0805">Transcription regulation</keyword>
<evidence type="ECO:0000259" key="9">
    <source>
        <dbReference type="PROSITE" id="PS51755"/>
    </source>
</evidence>
<dbReference type="PROSITE" id="PS51755">
    <property type="entry name" value="OMPR_PHOB"/>
    <property type="match status" value="1"/>
</dbReference>
<evidence type="ECO:0000256" key="2">
    <source>
        <dbReference type="ARBA" id="ARBA00023012"/>
    </source>
</evidence>
<dbReference type="SMART" id="SM00862">
    <property type="entry name" value="Trans_reg_C"/>
    <property type="match status" value="1"/>
</dbReference>
<sequence length="226" mass="25848">MKILIIEDDPSLQEIIKKSLEKERYVVETADNYQAALLKLDDYDYDCILLDIMLPGGSGLQILESLKKERRKENVIIISAKDSWEDKVAGLDLGADDYLAKPFHLAELNARIKSVIRRNNHGGEQLITLDNIEVNPSTFEVKVDQQPVDLSRKEYDILLYFINRPNRLINKQTLAESVWGDHIDQVDNFDFIYAQIKNLRKKLKEAGAGPEIKAVYGIGYKLITNN</sequence>
<dbReference type="InterPro" id="IPR039420">
    <property type="entry name" value="WalR-like"/>
</dbReference>
<dbReference type="Gene3D" id="1.10.10.10">
    <property type="entry name" value="Winged helix-like DNA-binding domain superfamily/Winged helix DNA-binding domain"/>
    <property type="match status" value="1"/>
</dbReference>
<protein>
    <submittedName>
        <fullName evidence="10">Response regulator transcription factor</fullName>
    </submittedName>
</protein>
<evidence type="ECO:0000259" key="8">
    <source>
        <dbReference type="PROSITE" id="PS50110"/>
    </source>
</evidence>
<evidence type="ECO:0000256" key="1">
    <source>
        <dbReference type="ARBA" id="ARBA00022553"/>
    </source>
</evidence>
<feature type="domain" description="Response regulatory" evidence="8">
    <location>
        <begin position="2"/>
        <end position="116"/>
    </location>
</feature>
<dbReference type="Pfam" id="PF00486">
    <property type="entry name" value="Trans_reg_C"/>
    <property type="match status" value="1"/>
</dbReference>
<keyword evidence="2" id="KW-0902">Two-component regulatory system</keyword>
<feature type="DNA-binding region" description="OmpR/PhoB-type" evidence="7">
    <location>
        <begin position="124"/>
        <end position="224"/>
    </location>
</feature>
<evidence type="ECO:0000256" key="7">
    <source>
        <dbReference type="PROSITE-ProRule" id="PRU01091"/>
    </source>
</evidence>
<proteinExistence type="predicted"/>
<keyword evidence="5" id="KW-0804">Transcription</keyword>
<dbReference type="PANTHER" id="PTHR48111:SF22">
    <property type="entry name" value="REGULATOR OF RPOS"/>
    <property type="match status" value="1"/>
</dbReference>
<feature type="domain" description="OmpR/PhoB-type" evidence="9">
    <location>
        <begin position="124"/>
        <end position="224"/>
    </location>
</feature>
<evidence type="ECO:0000256" key="6">
    <source>
        <dbReference type="PROSITE-ProRule" id="PRU00169"/>
    </source>
</evidence>
<evidence type="ECO:0000313" key="11">
    <source>
        <dbReference type="Proteomes" id="UP001320603"/>
    </source>
</evidence>
<organism evidence="10 11">
    <name type="scientific">Parabacteroides absconsus</name>
    <dbReference type="NCBI Taxonomy" id="2951805"/>
    <lineage>
        <taxon>Bacteria</taxon>
        <taxon>Pseudomonadati</taxon>
        <taxon>Bacteroidota</taxon>
        <taxon>Bacteroidia</taxon>
        <taxon>Bacteroidales</taxon>
        <taxon>Tannerellaceae</taxon>
        <taxon>Parabacteroides</taxon>
    </lineage>
</organism>
<reference evidence="10 11" key="1">
    <citation type="submission" date="2024-02" db="EMBL/GenBank/DDBJ databases">
        <title>Whole genome sequencing of Parabacteroides sp. AD58.</title>
        <authorList>
            <person name="Chaplin A.V."/>
            <person name="Pikina A.P."/>
            <person name="Sokolova S.R."/>
            <person name="Korostin D.O."/>
            <person name="Efimov B.A."/>
        </authorList>
    </citation>
    <scope>NUCLEOTIDE SEQUENCE [LARGE SCALE GENOMIC DNA]</scope>
    <source>
        <strain evidence="10 11">AD58</strain>
    </source>
</reference>
<dbReference type="InterPro" id="IPR001789">
    <property type="entry name" value="Sig_transdc_resp-reg_receiver"/>
</dbReference>
<keyword evidence="1 6" id="KW-0597">Phosphoprotein</keyword>
<evidence type="ECO:0000313" key="10">
    <source>
        <dbReference type="EMBL" id="WWV66986.1"/>
    </source>
</evidence>
<evidence type="ECO:0000256" key="4">
    <source>
        <dbReference type="ARBA" id="ARBA00023125"/>
    </source>
</evidence>
<dbReference type="SUPFAM" id="SSF52172">
    <property type="entry name" value="CheY-like"/>
    <property type="match status" value="1"/>
</dbReference>